<evidence type="ECO:0000313" key="4">
    <source>
        <dbReference type="Proteomes" id="UP001620626"/>
    </source>
</evidence>
<reference evidence="3 4" key="1">
    <citation type="submission" date="2024-10" db="EMBL/GenBank/DDBJ databases">
        <authorList>
            <person name="Kim D."/>
        </authorList>
    </citation>
    <scope>NUCLEOTIDE SEQUENCE [LARGE SCALE GENOMIC DNA]</scope>
    <source>
        <strain evidence="3">BH-2024</strain>
    </source>
</reference>
<proteinExistence type="predicted"/>
<dbReference type="Proteomes" id="UP001620626">
    <property type="component" value="Unassembled WGS sequence"/>
</dbReference>
<organism evidence="3 4">
    <name type="scientific">Heterodera trifolii</name>
    <dbReference type="NCBI Taxonomy" id="157864"/>
    <lineage>
        <taxon>Eukaryota</taxon>
        <taxon>Metazoa</taxon>
        <taxon>Ecdysozoa</taxon>
        <taxon>Nematoda</taxon>
        <taxon>Chromadorea</taxon>
        <taxon>Rhabditida</taxon>
        <taxon>Tylenchina</taxon>
        <taxon>Tylenchomorpha</taxon>
        <taxon>Tylenchoidea</taxon>
        <taxon>Heteroderidae</taxon>
        <taxon>Heteroderinae</taxon>
        <taxon>Heterodera</taxon>
    </lineage>
</organism>
<feature type="compositionally biased region" description="Polar residues" evidence="1">
    <location>
        <begin position="83"/>
        <end position="98"/>
    </location>
</feature>
<comment type="caution">
    <text evidence="3">The sequence shown here is derived from an EMBL/GenBank/DDBJ whole genome shotgun (WGS) entry which is preliminary data.</text>
</comment>
<sequence length="190" mass="21187">MHFSMPLLLLFVGNNFCDGMFNWTKKKKVSTNLSLGDQTTNDDAPPYFPTLESSNQYWESSLSLQQPGSSSSQPAKAPKKSNNGRTSKSNLVPDQSGYNVHGDDPNNYNPPPVDYGYSFPTYGQPSTYAHGDHSNQFYPQQSTGYNNSVPNQSNQYYQQPSGYGNAPAFNYGYGTVPGVDRVEWHSERQQ</sequence>
<gene>
    <name evidence="3" type="ORF">niasHT_012343</name>
</gene>
<evidence type="ECO:0000256" key="2">
    <source>
        <dbReference type="SAM" id="SignalP"/>
    </source>
</evidence>
<feature type="region of interest" description="Disordered" evidence="1">
    <location>
        <begin position="58"/>
        <end position="168"/>
    </location>
</feature>
<protein>
    <submittedName>
        <fullName evidence="3">Uncharacterized protein</fullName>
    </submittedName>
</protein>
<accession>A0ABD2L7B2</accession>
<feature type="signal peptide" evidence="2">
    <location>
        <begin position="1"/>
        <end position="19"/>
    </location>
</feature>
<feature type="compositionally biased region" description="Polar residues" evidence="1">
    <location>
        <begin position="33"/>
        <end position="42"/>
    </location>
</feature>
<dbReference type="AlphaFoldDB" id="A0ABD2L7B2"/>
<feature type="region of interest" description="Disordered" evidence="1">
    <location>
        <begin position="33"/>
        <end position="52"/>
    </location>
</feature>
<evidence type="ECO:0000313" key="3">
    <source>
        <dbReference type="EMBL" id="KAL3111135.1"/>
    </source>
</evidence>
<feature type="compositionally biased region" description="Polar residues" evidence="1">
    <location>
        <begin position="134"/>
        <end position="162"/>
    </location>
</feature>
<feature type="chain" id="PRO_5044767122" evidence="2">
    <location>
        <begin position="20"/>
        <end position="190"/>
    </location>
</feature>
<keyword evidence="4" id="KW-1185">Reference proteome</keyword>
<evidence type="ECO:0000256" key="1">
    <source>
        <dbReference type="SAM" id="MobiDB-lite"/>
    </source>
</evidence>
<name>A0ABD2L7B2_9BILA</name>
<keyword evidence="2" id="KW-0732">Signal</keyword>
<feature type="compositionally biased region" description="Low complexity" evidence="1">
    <location>
        <begin position="60"/>
        <end position="76"/>
    </location>
</feature>
<dbReference type="EMBL" id="JBICBT010000518">
    <property type="protein sequence ID" value="KAL3111135.1"/>
    <property type="molecule type" value="Genomic_DNA"/>
</dbReference>